<dbReference type="CDD" id="cd00158">
    <property type="entry name" value="RHOD"/>
    <property type="match status" value="1"/>
</dbReference>
<sequence length="182" mass="19417">MHRLHPGMAALALMLLTSAPALAVDEPQGYRSAPYRAPVPATLAGAPALSIAQAAELHAAGAVFVDVLPHERRPEGLPEGTIWRSPPHRTIPGAIWLPGTGYDRIAPETESWFHTALTAMTGGDRTAPIVIFCKADCWMSWNAAKRAQELGFTHVRWFAEGQDGWAGAGLPLAEALPYPGAP</sequence>
<dbReference type="RefSeq" id="WP_377401849.1">
    <property type="nucleotide sequence ID" value="NZ_JBHTFQ010000003.1"/>
</dbReference>
<reference evidence="4" key="1">
    <citation type="journal article" date="2019" name="Int. J. Syst. Evol. Microbiol.">
        <title>The Global Catalogue of Microorganisms (GCM) 10K type strain sequencing project: providing services to taxonomists for standard genome sequencing and annotation.</title>
        <authorList>
            <consortium name="The Broad Institute Genomics Platform"/>
            <consortium name="The Broad Institute Genome Sequencing Center for Infectious Disease"/>
            <person name="Wu L."/>
            <person name="Ma J."/>
        </authorList>
    </citation>
    <scope>NUCLEOTIDE SEQUENCE [LARGE SCALE GENOMIC DNA]</scope>
    <source>
        <strain evidence="4">CGMCC 1.12750</strain>
    </source>
</reference>
<evidence type="ECO:0000313" key="4">
    <source>
        <dbReference type="Proteomes" id="UP001596516"/>
    </source>
</evidence>
<protein>
    <submittedName>
        <fullName evidence="3">PQQ-dependent catabolism-associated CXXCW motif protein</fullName>
    </submittedName>
</protein>
<dbReference type="Proteomes" id="UP001596516">
    <property type="component" value="Unassembled WGS sequence"/>
</dbReference>
<feature type="signal peptide" evidence="1">
    <location>
        <begin position="1"/>
        <end position="23"/>
    </location>
</feature>
<dbReference type="Gene3D" id="3.40.250.10">
    <property type="entry name" value="Rhodanese-like domain"/>
    <property type="match status" value="1"/>
</dbReference>
<dbReference type="InterPro" id="IPR022376">
    <property type="entry name" value="PQQ_CXXCW"/>
</dbReference>
<dbReference type="PROSITE" id="PS50206">
    <property type="entry name" value="RHODANESE_3"/>
    <property type="match status" value="1"/>
</dbReference>
<evidence type="ECO:0000259" key="2">
    <source>
        <dbReference type="PROSITE" id="PS50206"/>
    </source>
</evidence>
<dbReference type="EMBL" id="JBHTFQ010000003">
    <property type="protein sequence ID" value="MFC7704155.1"/>
    <property type="molecule type" value="Genomic_DNA"/>
</dbReference>
<evidence type="ECO:0000256" key="1">
    <source>
        <dbReference type="SAM" id="SignalP"/>
    </source>
</evidence>
<comment type="caution">
    <text evidence="3">The sequence shown here is derived from an EMBL/GenBank/DDBJ whole genome shotgun (WGS) entry which is preliminary data.</text>
</comment>
<evidence type="ECO:0000313" key="3">
    <source>
        <dbReference type="EMBL" id="MFC7704155.1"/>
    </source>
</evidence>
<name>A0ABW2UKM1_9RHOB</name>
<dbReference type="InterPro" id="IPR036873">
    <property type="entry name" value="Rhodanese-like_dom_sf"/>
</dbReference>
<keyword evidence="1" id="KW-0732">Signal</keyword>
<dbReference type="NCBIfam" id="TIGR03865">
    <property type="entry name" value="PQQ_CXXCW"/>
    <property type="match status" value="1"/>
</dbReference>
<accession>A0ABW2UKM1</accession>
<dbReference type="SUPFAM" id="SSF52821">
    <property type="entry name" value="Rhodanese/Cell cycle control phosphatase"/>
    <property type="match status" value="1"/>
</dbReference>
<organism evidence="3 4">
    <name type="scientific">Plastorhodobacter daqingensis</name>
    <dbReference type="NCBI Taxonomy" id="1387281"/>
    <lineage>
        <taxon>Bacteria</taxon>
        <taxon>Pseudomonadati</taxon>
        <taxon>Pseudomonadota</taxon>
        <taxon>Alphaproteobacteria</taxon>
        <taxon>Rhodobacterales</taxon>
        <taxon>Paracoccaceae</taxon>
        <taxon>Plastorhodobacter</taxon>
    </lineage>
</organism>
<dbReference type="Pfam" id="PF00581">
    <property type="entry name" value="Rhodanese"/>
    <property type="match status" value="1"/>
</dbReference>
<gene>
    <name evidence="3" type="ORF">ACFQXB_08115</name>
</gene>
<proteinExistence type="predicted"/>
<feature type="chain" id="PRO_5046793266" evidence="1">
    <location>
        <begin position="24"/>
        <end position="182"/>
    </location>
</feature>
<dbReference type="InterPro" id="IPR001763">
    <property type="entry name" value="Rhodanese-like_dom"/>
</dbReference>
<keyword evidence="4" id="KW-1185">Reference proteome</keyword>
<feature type="domain" description="Rhodanese" evidence="2">
    <location>
        <begin position="122"/>
        <end position="174"/>
    </location>
</feature>